<dbReference type="Proteomes" id="UP001223390">
    <property type="component" value="Unassembled WGS sequence"/>
</dbReference>
<keyword evidence="9" id="KW-1185">Reference proteome</keyword>
<name>A0ABT7GT58_9ACTN</name>
<dbReference type="InterPro" id="IPR006221">
    <property type="entry name" value="TrpG/PapA_dom"/>
</dbReference>
<dbReference type="InterPro" id="IPR015890">
    <property type="entry name" value="Chorismate_C"/>
</dbReference>
<feature type="region of interest" description="Disordered" evidence="5">
    <location>
        <begin position="1"/>
        <end position="37"/>
    </location>
</feature>
<dbReference type="RefSeq" id="WP_285341633.1">
    <property type="nucleotide sequence ID" value="NZ_JASITI010000010.1"/>
</dbReference>
<dbReference type="SUPFAM" id="SSF52317">
    <property type="entry name" value="Class I glutamine amidotransferase-like"/>
    <property type="match status" value="1"/>
</dbReference>
<dbReference type="InterPro" id="IPR019999">
    <property type="entry name" value="Anth_synth_I-like"/>
</dbReference>
<dbReference type="PROSITE" id="PS51273">
    <property type="entry name" value="GATASE_TYPE_1"/>
    <property type="match status" value="1"/>
</dbReference>
<dbReference type="EC" id="4.1.3.27" evidence="1"/>
<dbReference type="CDD" id="cd01743">
    <property type="entry name" value="GATase1_Anthranilate_Synthase"/>
    <property type="match status" value="1"/>
</dbReference>
<dbReference type="Pfam" id="PF00425">
    <property type="entry name" value="Chorismate_bind"/>
    <property type="match status" value="1"/>
</dbReference>
<dbReference type="PANTHER" id="PTHR11236:SF49">
    <property type="entry name" value="ANTHRANILATE SYNTHASE COMPONENT 1"/>
    <property type="match status" value="1"/>
</dbReference>
<sequence length="691" mass="73923">MEFSTCARLVHASQTGKARADRSEEGRKEEAEPPSVLAPILHADAPPFALLHRPVFGAPDRLDLLLGDVRPVAALEDLAPRTHPQSTPGGPRFNTLALVPFGQLGREKGFACRDDGTPLLAMSVRKQLTVSVQEALIRLPDEEIPLDGARFDIDDDAYAAVVEEVLAREIGGGEGANFVIKRTLTAGLEVPPVLAALSAFKRLLRDEPGAYWTFVVHTGDRTFVGATPERHVTLQDTTVVMNPISGTYRYPAAGPSTEGVLAFLNDRKEADELYMVLDEELKMMARVCEDGGQVKGPYLKEMGRLAHTEFLIEGRSRAGIPQILRETMFAPTVTGSPVESACRVIERYESKGRGYYSGVMALIGDDAEGRPALDSAIVIRTAELDPSGRMEIGVGSTLVRHSSPRAEVAETHAKTAALTAAFTGREAAAAPPPARPGPPLGDQPAVRASLAARAEALAGFWVTAPAGRTAPEGPLTGRTGLLVDGEDTFTDMLRHHLAAIGAGVTIQSHRDPFDPRGYDFVVVGPGPGDPRAADHPKIRTLREVTGELLRTGRPFLSLCLGHQVLCGLLGLELRPRKRPSQGRQSRVHVFGQPRTVGFYNTFAAFSDTDHVPGRHGDDAVAVSRDPVTGEVNALAGATFRSFQFHPESILSRDGSALLAQALTTVLPAPRGVPHPSPHTAVRGDVAAATPR</sequence>
<evidence type="ECO:0000256" key="4">
    <source>
        <dbReference type="ARBA" id="ARBA00047683"/>
    </source>
</evidence>
<dbReference type="Gene3D" id="3.40.50.880">
    <property type="match status" value="1"/>
</dbReference>
<evidence type="ECO:0000259" key="7">
    <source>
        <dbReference type="Pfam" id="PF00425"/>
    </source>
</evidence>
<evidence type="ECO:0000256" key="3">
    <source>
        <dbReference type="ARBA" id="ARBA00023239"/>
    </source>
</evidence>
<reference evidence="8 9" key="1">
    <citation type="submission" date="2023-05" db="EMBL/GenBank/DDBJ databases">
        <title>Sequencing and Assembly of Streptomyces sp. NP73.</title>
        <authorList>
            <person name="Konwar A.N."/>
            <person name="Saikia K."/>
            <person name="Thakur D."/>
        </authorList>
    </citation>
    <scope>NUCLEOTIDE SEQUENCE [LARGE SCALE GENOMIC DNA]</scope>
    <source>
        <strain evidence="8 9">NP73</strain>
    </source>
</reference>
<keyword evidence="3" id="KW-0456">Lyase</keyword>
<comment type="catalytic activity">
    <reaction evidence="4">
        <text>chorismate + L-glutamine = anthranilate + pyruvate + L-glutamate + H(+)</text>
        <dbReference type="Rhea" id="RHEA:21732"/>
        <dbReference type="ChEBI" id="CHEBI:15361"/>
        <dbReference type="ChEBI" id="CHEBI:15378"/>
        <dbReference type="ChEBI" id="CHEBI:16567"/>
        <dbReference type="ChEBI" id="CHEBI:29748"/>
        <dbReference type="ChEBI" id="CHEBI:29985"/>
        <dbReference type="ChEBI" id="CHEBI:58359"/>
        <dbReference type="EC" id="4.1.3.27"/>
    </reaction>
</comment>
<feature type="region of interest" description="Disordered" evidence="5">
    <location>
        <begin position="668"/>
        <end position="691"/>
    </location>
</feature>
<dbReference type="PRINTS" id="PR00097">
    <property type="entry name" value="ANTSNTHASEII"/>
</dbReference>
<comment type="caution">
    <text evidence="8">The sequence shown here is derived from an EMBL/GenBank/DDBJ whole genome shotgun (WGS) entry which is preliminary data.</text>
</comment>
<dbReference type="PRINTS" id="PR00096">
    <property type="entry name" value="GATASE"/>
</dbReference>
<feature type="domain" description="Glutamine amidotransferase" evidence="6">
    <location>
        <begin position="481"/>
        <end position="662"/>
    </location>
</feature>
<feature type="domain" description="Chorismate-utilising enzyme C-terminal" evidence="7">
    <location>
        <begin position="156"/>
        <end position="414"/>
    </location>
</feature>
<dbReference type="InterPro" id="IPR017926">
    <property type="entry name" value="GATASE"/>
</dbReference>
<evidence type="ECO:0000256" key="1">
    <source>
        <dbReference type="ARBA" id="ARBA00012266"/>
    </source>
</evidence>
<feature type="compositionally biased region" description="Basic and acidic residues" evidence="5">
    <location>
        <begin position="18"/>
        <end position="31"/>
    </location>
</feature>
<dbReference type="PRINTS" id="PR00099">
    <property type="entry name" value="CPSGATASE"/>
</dbReference>
<dbReference type="InterPro" id="IPR005801">
    <property type="entry name" value="ADC_synthase"/>
</dbReference>
<dbReference type="Gene3D" id="3.60.120.10">
    <property type="entry name" value="Anthranilate synthase"/>
    <property type="match status" value="1"/>
</dbReference>
<gene>
    <name evidence="8" type="ORF">QEZ40_000439</name>
</gene>
<protein>
    <recommendedName>
        <fullName evidence="1">anthranilate synthase</fullName>
        <ecNumber evidence="1">4.1.3.27</ecNumber>
    </recommendedName>
</protein>
<evidence type="ECO:0000256" key="2">
    <source>
        <dbReference type="ARBA" id="ARBA00022962"/>
    </source>
</evidence>
<evidence type="ECO:0000313" key="8">
    <source>
        <dbReference type="EMBL" id="MDK9496099.1"/>
    </source>
</evidence>
<accession>A0ABT7GT58</accession>
<dbReference type="SUPFAM" id="SSF56322">
    <property type="entry name" value="ADC synthase"/>
    <property type="match status" value="1"/>
</dbReference>
<organism evidence="8 9">
    <name type="scientific">Streptomyces katrae</name>
    <dbReference type="NCBI Taxonomy" id="68223"/>
    <lineage>
        <taxon>Bacteria</taxon>
        <taxon>Bacillati</taxon>
        <taxon>Actinomycetota</taxon>
        <taxon>Actinomycetes</taxon>
        <taxon>Kitasatosporales</taxon>
        <taxon>Streptomycetaceae</taxon>
        <taxon>Streptomyces</taxon>
    </lineage>
</organism>
<dbReference type="PANTHER" id="PTHR11236">
    <property type="entry name" value="AMINOBENZOATE/ANTHRANILATE SYNTHASE"/>
    <property type="match status" value="1"/>
</dbReference>
<evidence type="ECO:0000313" key="9">
    <source>
        <dbReference type="Proteomes" id="UP001223390"/>
    </source>
</evidence>
<dbReference type="InterPro" id="IPR029062">
    <property type="entry name" value="Class_I_gatase-like"/>
</dbReference>
<dbReference type="Pfam" id="PF00117">
    <property type="entry name" value="GATase"/>
    <property type="match status" value="1"/>
</dbReference>
<proteinExistence type="predicted"/>
<dbReference type="EMBL" id="JASITI010000010">
    <property type="protein sequence ID" value="MDK9496099.1"/>
    <property type="molecule type" value="Genomic_DNA"/>
</dbReference>
<keyword evidence="2" id="KW-0315">Glutamine amidotransferase</keyword>
<evidence type="ECO:0000256" key="5">
    <source>
        <dbReference type="SAM" id="MobiDB-lite"/>
    </source>
</evidence>
<evidence type="ECO:0000259" key="6">
    <source>
        <dbReference type="Pfam" id="PF00117"/>
    </source>
</evidence>